<dbReference type="eggNOG" id="COG3829">
    <property type="taxonomic scope" value="Bacteria"/>
</dbReference>
<dbReference type="GO" id="GO:0009882">
    <property type="term" value="F:blue light photoreceptor activity"/>
    <property type="evidence" value="ECO:0007669"/>
    <property type="project" value="UniProtKB-ARBA"/>
</dbReference>
<dbReference type="Pfam" id="PF13426">
    <property type="entry name" value="PAS_9"/>
    <property type="match status" value="1"/>
</dbReference>
<dbReference type="HOGENOM" id="CLU_402714_0_0_0"/>
<dbReference type="Pfam" id="PF00069">
    <property type="entry name" value="Pkinase"/>
    <property type="match status" value="1"/>
</dbReference>
<dbReference type="OrthoDB" id="6111975at2"/>
<dbReference type="SMART" id="SM00086">
    <property type="entry name" value="PAC"/>
    <property type="match status" value="2"/>
</dbReference>
<dbReference type="PANTHER" id="PTHR43289">
    <property type="entry name" value="MITOGEN-ACTIVATED PROTEIN KINASE KINASE KINASE 20-RELATED"/>
    <property type="match status" value="1"/>
</dbReference>
<accession>F0SJP1</accession>
<dbReference type="InterPro" id="IPR008271">
    <property type="entry name" value="Ser/Thr_kinase_AS"/>
</dbReference>
<dbReference type="RefSeq" id="WP_013630584.1">
    <property type="nucleotide sequence ID" value="NC_015174.1"/>
</dbReference>
<dbReference type="AlphaFoldDB" id="F0SJP1"/>
<dbReference type="InterPro" id="IPR000700">
    <property type="entry name" value="PAS-assoc_C"/>
</dbReference>
<evidence type="ECO:0000256" key="3">
    <source>
        <dbReference type="ARBA" id="ARBA00022777"/>
    </source>
</evidence>
<dbReference type="KEGG" id="pbs:Plabr_4306"/>
<keyword evidence="4" id="KW-0067">ATP-binding</keyword>
<reference evidence="9" key="1">
    <citation type="submission" date="2011-02" db="EMBL/GenBank/DDBJ databases">
        <title>The complete genome of Planctomyces brasiliensis DSM 5305.</title>
        <authorList>
            <person name="Lucas S."/>
            <person name="Copeland A."/>
            <person name="Lapidus A."/>
            <person name="Bruce D."/>
            <person name="Goodwin L."/>
            <person name="Pitluck S."/>
            <person name="Kyrpides N."/>
            <person name="Mavromatis K."/>
            <person name="Pagani I."/>
            <person name="Ivanova N."/>
            <person name="Ovchinnikova G."/>
            <person name="Lu M."/>
            <person name="Detter J.C."/>
            <person name="Han C."/>
            <person name="Land M."/>
            <person name="Hauser L."/>
            <person name="Markowitz V."/>
            <person name="Cheng J.-F."/>
            <person name="Hugenholtz P."/>
            <person name="Woyke T."/>
            <person name="Wu D."/>
            <person name="Tindall B."/>
            <person name="Pomrenke H.G."/>
            <person name="Brambilla E."/>
            <person name="Klenk H.-P."/>
            <person name="Eisen J.A."/>
        </authorList>
    </citation>
    <scope>NUCLEOTIDE SEQUENCE [LARGE SCALE GENOMIC DNA]</scope>
    <source>
        <strain evidence="9">ATCC 49424 / DSM 5305 / JCM 21570 / NBRC 103401 / IFAM 1448</strain>
    </source>
</reference>
<dbReference type="Gene3D" id="1.10.510.10">
    <property type="entry name" value="Transferase(Phosphotransferase) domain 1"/>
    <property type="match status" value="1"/>
</dbReference>
<dbReference type="STRING" id="756272.Plabr_4306"/>
<dbReference type="InterPro" id="IPR001610">
    <property type="entry name" value="PAC"/>
</dbReference>
<dbReference type="GO" id="GO:0004674">
    <property type="term" value="F:protein serine/threonine kinase activity"/>
    <property type="evidence" value="ECO:0007669"/>
    <property type="project" value="TreeGrafter"/>
</dbReference>
<feature type="domain" description="Protein kinase" evidence="5">
    <location>
        <begin position="128"/>
        <end position="429"/>
    </location>
</feature>
<evidence type="ECO:0000259" key="6">
    <source>
        <dbReference type="PROSITE" id="PS50112"/>
    </source>
</evidence>
<dbReference type="PROSITE" id="PS50112">
    <property type="entry name" value="PAS"/>
    <property type="match status" value="2"/>
</dbReference>
<dbReference type="InterPro" id="IPR011009">
    <property type="entry name" value="Kinase-like_dom_sf"/>
</dbReference>
<dbReference type="eggNOG" id="COG0515">
    <property type="taxonomic scope" value="Bacteria"/>
</dbReference>
<evidence type="ECO:0000256" key="1">
    <source>
        <dbReference type="ARBA" id="ARBA00022679"/>
    </source>
</evidence>
<dbReference type="eggNOG" id="COG2202">
    <property type="taxonomic scope" value="Bacteria"/>
</dbReference>
<dbReference type="GO" id="GO:0005524">
    <property type="term" value="F:ATP binding"/>
    <property type="evidence" value="ECO:0007669"/>
    <property type="project" value="UniProtKB-KW"/>
</dbReference>
<dbReference type="SMART" id="SM00220">
    <property type="entry name" value="S_TKc"/>
    <property type="match status" value="1"/>
</dbReference>
<name>F0SJP1_RUBBR</name>
<dbReference type="PROSITE" id="PS00108">
    <property type="entry name" value="PROTEIN_KINASE_ST"/>
    <property type="match status" value="1"/>
</dbReference>
<dbReference type="CDD" id="cd00130">
    <property type="entry name" value="PAS"/>
    <property type="match status" value="2"/>
</dbReference>
<dbReference type="CDD" id="cd14014">
    <property type="entry name" value="STKc_PknB_like"/>
    <property type="match status" value="1"/>
</dbReference>
<dbReference type="InterPro" id="IPR013656">
    <property type="entry name" value="PAS_4"/>
</dbReference>
<feature type="domain" description="PAS" evidence="6">
    <location>
        <begin position="438"/>
        <end position="508"/>
    </location>
</feature>
<feature type="domain" description="PAC" evidence="7">
    <location>
        <begin position="630"/>
        <end position="680"/>
    </location>
</feature>
<keyword evidence="2" id="KW-0547">Nucleotide-binding</keyword>
<dbReference type="SMART" id="SM00091">
    <property type="entry name" value="PAS"/>
    <property type="match status" value="2"/>
</dbReference>
<dbReference type="SUPFAM" id="SSF55785">
    <property type="entry name" value="PYP-like sensor domain (PAS domain)"/>
    <property type="match status" value="2"/>
</dbReference>
<dbReference type="InterPro" id="IPR000014">
    <property type="entry name" value="PAS"/>
</dbReference>
<evidence type="ECO:0000259" key="7">
    <source>
        <dbReference type="PROSITE" id="PS50113"/>
    </source>
</evidence>
<dbReference type="EMBL" id="CP002546">
    <property type="protein sequence ID" value="ADY61879.1"/>
    <property type="molecule type" value="Genomic_DNA"/>
</dbReference>
<sequence>MSESAADQNLLFGVIALQCGLIEMQQFVDACTLWSARGHHSLAEILIEQSWIDPEDSEHVAYLLQRRIKKKGLNVRQSLADVPNAIKVALASIDDPTIHQTLLCSESEDDGSFQATVPSGSIQLHEKVSLRGLHSTGGIGQIWRAHDEVLDRDIALKELKTDFVGARRHRERFFREAQLTGQLQHPGIVPVYDFVSSEDKTRCFYTMRFVEGRTLTKAIHAYHSSDTKRTERDTNAEFIRLLNAFVDVCQTVAFAHSRNVIHRDLKGDNVILGDYGEVIVLDWGLAKQLDDAGQQTEIDEAVDVEATVTPIADEQRSTSLTMHGDKLGTPAYMAPEQATGQIDQIDSLTDVYGLAAILYEILTGEPPFHGQSIVEILQQVIHSLPKPPSERNQSIAPELEQICLQGLSKLRQERQQSAAELADQVQQWIADRAERKRTELERERFFNLSLDLLAIVNADGQLTQTNPAWETLLGWTPAELEGKQVREILHPDERGQLSRNLERILSGTPLTSIEHRCLCRDGSHRWVLFNANLIAGEGVIYIVGRDITDRRQTEQTFQELLESAPDAMVVVNATGTIVLANAQLQRLFGFTREELLGQPIEILVPLEARARHPAHVASFVANPSFRPMASGLELRGRRKDGSVFPVEISLSPIKTEQGTLVSCAVRDITDRIESRKQLDTSGD</sequence>
<dbReference type="Proteomes" id="UP000006860">
    <property type="component" value="Chromosome"/>
</dbReference>
<evidence type="ECO:0000313" key="8">
    <source>
        <dbReference type="EMBL" id="ADY61879.1"/>
    </source>
</evidence>
<dbReference type="PROSITE" id="PS50113">
    <property type="entry name" value="PAC"/>
    <property type="match status" value="1"/>
</dbReference>
<evidence type="ECO:0000256" key="2">
    <source>
        <dbReference type="ARBA" id="ARBA00022741"/>
    </source>
</evidence>
<evidence type="ECO:0000313" key="9">
    <source>
        <dbReference type="Proteomes" id="UP000006860"/>
    </source>
</evidence>
<dbReference type="InterPro" id="IPR000719">
    <property type="entry name" value="Prot_kinase_dom"/>
</dbReference>
<dbReference type="SUPFAM" id="SSF56112">
    <property type="entry name" value="Protein kinase-like (PK-like)"/>
    <property type="match status" value="1"/>
</dbReference>
<evidence type="ECO:0000259" key="5">
    <source>
        <dbReference type="PROSITE" id="PS50011"/>
    </source>
</evidence>
<dbReference type="PROSITE" id="PS50011">
    <property type="entry name" value="PROTEIN_KINASE_DOM"/>
    <property type="match status" value="1"/>
</dbReference>
<proteinExistence type="predicted"/>
<protein>
    <submittedName>
        <fullName evidence="8">PAS/PAC sensor protein</fullName>
    </submittedName>
</protein>
<feature type="domain" description="PAS" evidence="6">
    <location>
        <begin position="553"/>
        <end position="605"/>
    </location>
</feature>
<dbReference type="Gene3D" id="3.30.200.20">
    <property type="entry name" value="Phosphorylase Kinase, domain 1"/>
    <property type="match status" value="1"/>
</dbReference>
<dbReference type="PANTHER" id="PTHR43289:SF6">
    <property type="entry name" value="SERINE_THREONINE-PROTEIN KINASE NEKL-3"/>
    <property type="match status" value="1"/>
</dbReference>
<evidence type="ECO:0000256" key="4">
    <source>
        <dbReference type="ARBA" id="ARBA00022840"/>
    </source>
</evidence>
<keyword evidence="9" id="KW-1185">Reference proteome</keyword>
<gene>
    <name evidence="8" type="ordered locus">Plabr_4306</name>
</gene>
<keyword evidence="1" id="KW-0808">Transferase</keyword>
<dbReference type="InterPro" id="IPR035965">
    <property type="entry name" value="PAS-like_dom_sf"/>
</dbReference>
<organism evidence="8 9">
    <name type="scientific">Rubinisphaera brasiliensis (strain ATCC 49424 / DSM 5305 / JCM 21570 / IAM 15109 / NBRC 103401 / IFAM 1448)</name>
    <name type="common">Planctomyces brasiliensis</name>
    <dbReference type="NCBI Taxonomy" id="756272"/>
    <lineage>
        <taxon>Bacteria</taxon>
        <taxon>Pseudomonadati</taxon>
        <taxon>Planctomycetota</taxon>
        <taxon>Planctomycetia</taxon>
        <taxon>Planctomycetales</taxon>
        <taxon>Planctomycetaceae</taxon>
        <taxon>Rubinisphaera</taxon>
    </lineage>
</organism>
<dbReference type="Pfam" id="PF08448">
    <property type="entry name" value="PAS_4"/>
    <property type="match status" value="1"/>
</dbReference>
<keyword evidence="3" id="KW-0418">Kinase</keyword>
<dbReference type="Gene3D" id="3.30.450.20">
    <property type="entry name" value="PAS domain"/>
    <property type="match status" value="2"/>
</dbReference>
<dbReference type="NCBIfam" id="TIGR00229">
    <property type="entry name" value="sensory_box"/>
    <property type="match status" value="2"/>
</dbReference>